<dbReference type="CDD" id="cd04369">
    <property type="entry name" value="Bromodomain"/>
    <property type="match status" value="1"/>
</dbReference>
<dbReference type="PRINTS" id="PR00503">
    <property type="entry name" value="BROMODOMAIN"/>
</dbReference>
<dbReference type="InterPro" id="IPR036427">
    <property type="entry name" value="Bromodomain-like_sf"/>
</dbReference>
<evidence type="ECO:0000259" key="10">
    <source>
        <dbReference type="PROSITE" id="PS50014"/>
    </source>
</evidence>
<organism evidence="11 12">
    <name type="scientific">Komagataella pastoris</name>
    <name type="common">Yeast</name>
    <name type="synonym">Pichia pastoris</name>
    <dbReference type="NCBI Taxonomy" id="4922"/>
    <lineage>
        <taxon>Eukaryota</taxon>
        <taxon>Fungi</taxon>
        <taxon>Dikarya</taxon>
        <taxon>Ascomycota</taxon>
        <taxon>Saccharomycotina</taxon>
        <taxon>Pichiomycetes</taxon>
        <taxon>Pichiales</taxon>
        <taxon>Pichiaceae</taxon>
        <taxon>Komagataella</taxon>
    </lineage>
</organism>
<dbReference type="OrthoDB" id="1742084at2759"/>
<sequence>MAPKRKSTSEIGSSNKQQKRKGSTTTKPSKSVDLDVKEEANLKGLTLRQFFKHVLDQLETLTAIEEETGAEYRRIDPYVKLPSKKYFPDYFQLIQVPISLEEIEKKVKANKYKDANQFLEDFELMKNNANFYNDAESTIAKDSVNIWEFVRDLVESYESGSGPDEEDYSEKIGKLIDELLSMKKPKIGRLALPFIESVDRDEYPEYYEVIKEPITFQMIQEYLKEGKYKEGKKGVEKFQNDLALLFDNARTFNDSKSLIFRNAELLEKKAESEIPLIYKETGHSSIKLKIKPIKTETEESLSAKKRGRKPKKAKAVTFTEEEAKKVIDKSDNEDLEEINEDLDLDNEPSLYQDDFSDEEEQVDETKLIDKNSIVNPLEPSQSYRFKYKASDENDTAEFRIEEPSIKEVSFSTFRARLINSAFNVHSTDKQMYEYKFPIKELIPNEESPNKREAHFSLSLPSITESFHFDTRLNPDLRTDAKFETKLTVNNEKMNPIPSVTYEDILSSKYEMKLAIGLNLVEFHCTVYSKPGKNDAESITRLPPRHASDSKGANNAVHEKVLIWIHIAQQ</sequence>
<dbReference type="GO" id="GO:0016586">
    <property type="term" value="C:RSC-type complex"/>
    <property type="evidence" value="ECO:0007669"/>
    <property type="project" value="InterPro"/>
</dbReference>
<dbReference type="Pfam" id="PF00439">
    <property type="entry name" value="Bromodomain"/>
    <property type="match status" value="2"/>
</dbReference>
<evidence type="ECO:0000256" key="1">
    <source>
        <dbReference type="ARBA" id="ARBA00004123"/>
    </source>
</evidence>
<dbReference type="Gene3D" id="1.20.920.10">
    <property type="entry name" value="Bromodomain-like"/>
    <property type="match status" value="2"/>
</dbReference>
<keyword evidence="7" id="KW-0539">Nucleus</keyword>
<evidence type="ECO:0000256" key="5">
    <source>
        <dbReference type="ARBA" id="ARBA00023117"/>
    </source>
</evidence>
<keyword evidence="4" id="KW-0805">Transcription regulation</keyword>
<dbReference type="GO" id="GO:0003682">
    <property type="term" value="F:chromatin binding"/>
    <property type="evidence" value="ECO:0007669"/>
    <property type="project" value="TreeGrafter"/>
</dbReference>
<dbReference type="Proteomes" id="UP000094565">
    <property type="component" value="Chromosome 1"/>
</dbReference>
<name>A0A1B2J899_PICPA</name>
<evidence type="ECO:0000313" key="12">
    <source>
        <dbReference type="Proteomes" id="UP000094565"/>
    </source>
</evidence>
<keyword evidence="6" id="KW-0804">Transcription</keyword>
<dbReference type="PANTHER" id="PTHR16062:SF19">
    <property type="entry name" value="PROTEIN POLYBROMO-1"/>
    <property type="match status" value="1"/>
</dbReference>
<dbReference type="GO" id="GO:0006368">
    <property type="term" value="P:transcription elongation by RNA polymerase II"/>
    <property type="evidence" value="ECO:0007669"/>
    <property type="project" value="TreeGrafter"/>
</dbReference>
<keyword evidence="5 8" id="KW-0103">Bromodomain</keyword>
<dbReference type="SMART" id="SM00297">
    <property type="entry name" value="BROMO"/>
    <property type="match status" value="2"/>
</dbReference>
<feature type="region of interest" description="Disordered" evidence="9">
    <location>
        <begin position="1"/>
        <end position="35"/>
    </location>
</feature>
<keyword evidence="12" id="KW-1185">Reference proteome</keyword>
<dbReference type="PANTHER" id="PTHR16062">
    <property type="entry name" value="SWI/SNF-RELATED"/>
    <property type="match status" value="1"/>
</dbReference>
<feature type="domain" description="Bromo" evidence="10">
    <location>
        <begin position="70"/>
        <end position="140"/>
    </location>
</feature>
<evidence type="ECO:0000313" key="11">
    <source>
        <dbReference type="EMBL" id="ANZ74211.1"/>
    </source>
</evidence>
<gene>
    <name evidence="11" type="primary">RSC4</name>
    <name evidence="11" type="ORF">ATY40_BA7500058</name>
</gene>
<keyword evidence="2" id="KW-0677">Repeat</keyword>
<evidence type="ECO:0000256" key="8">
    <source>
        <dbReference type="PROSITE-ProRule" id="PRU00035"/>
    </source>
</evidence>
<evidence type="ECO:0000256" key="2">
    <source>
        <dbReference type="ARBA" id="ARBA00022737"/>
    </source>
</evidence>
<evidence type="ECO:0000256" key="3">
    <source>
        <dbReference type="ARBA" id="ARBA00022853"/>
    </source>
</evidence>
<dbReference type="EMBL" id="CP014584">
    <property type="protein sequence ID" value="ANZ74211.1"/>
    <property type="molecule type" value="Genomic_DNA"/>
</dbReference>
<proteinExistence type="predicted"/>
<dbReference type="GO" id="GO:0006338">
    <property type="term" value="P:chromatin remodeling"/>
    <property type="evidence" value="ECO:0007669"/>
    <property type="project" value="InterPro"/>
</dbReference>
<dbReference type="PROSITE" id="PS50014">
    <property type="entry name" value="BROMODOMAIN_2"/>
    <property type="match status" value="2"/>
</dbReference>
<dbReference type="InterPro" id="IPR001487">
    <property type="entry name" value="Bromodomain"/>
</dbReference>
<evidence type="ECO:0000256" key="4">
    <source>
        <dbReference type="ARBA" id="ARBA00023015"/>
    </source>
</evidence>
<evidence type="ECO:0000256" key="9">
    <source>
        <dbReference type="SAM" id="MobiDB-lite"/>
    </source>
</evidence>
<protein>
    <submittedName>
        <fullName evidence="11">BA75_00058T0</fullName>
    </submittedName>
</protein>
<reference evidence="11 12" key="1">
    <citation type="submission" date="2016-02" db="EMBL/GenBank/DDBJ databases">
        <title>Comparative genomic and transcriptomic foundation for Pichia pastoris.</title>
        <authorList>
            <person name="Love K.R."/>
            <person name="Shah K.A."/>
            <person name="Whittaker C.A."/>
            <person name="Wu J."/>
            <person name="Bartlett M.C."/>
            <person name="Ma D."/>
            <person name="Leeson R.L."/>
            <person name="Priest M."/>
            <person name="Young S.K."/>
            <person name="Love J.C."/>
        </authorList>
    </citation>
    <scope>NUCLEOTIDE SEQUENCE [LARGE SCALE GENOMIC DNA]</scope>
    <source>
        <strain evidence="11 12">ATCC 28485</strain>
    </source>
</reference>
<evidence type="ECO:0000256" key="6">
    <source>
        <dbReference type="ARBA" id="ARBA00023163"/>
    </source>
</evidence>
<feature type="domain" description="Bromo" evidence="10">
    <location>
        <begin position="186"/>
        <end position="260"/>
    </location>
</feature>
<dbReference type="AlphaFoldDB" id="A0A1B2J899"/>
<accession>A0A1B2J899</accession>
<comment type="subcellular location">
    <subcellularLocation>
        <location evidence="1">Nucleus</location>
    </subcellularLocation>
</comment>
<evidence type="ECO:0000256" key="7">
    <source>
        <dbReference type="ARBA" id="ARBA00023242"/>
    </source>
</evidence>
<dbReference type="InterPro" id="IPR037382">
    <property type="entry name" value="Rsc/polybromo"/>
</dbReference>
<dbReference type="SUPFAM" id="SSF47370">
    <property type="entry name" value="Bromodomain"/>
    <property type="match status" value="2"/>
</dbReference>
<keyword evidence="3" id="KW-0156">Chromatin regulator</keyword>